<evidence type="ECO:0000256" key="2">
    <source>
        <dbReference type="ARBA" id="ARBA00022454"/>
    </source>
</evidence>
<dbReference type="GO" id="GO:0031848">
    <property type="term" value="P:protection from non-homologous end joining at telomere"/>
    <property type="evidence" value="ECO:0007669"/>
    <property type="project" value="TreeGrafter"/>
</dbReference>
<dbReference type="OrthoDB" id="435460at2759"/>
<protein>
    <recommendedName>
        <fullName evidence="8">DNA-binding protein RAP1</fullName>
    </recommendedName>
</protein>
<dbReference type="InterPro" id="IPR009057">
    <property type="entry name" value="Homeodomain-like_sf"/>
</dbReference>
<comment type="subcellular location">
    <subcellularLocation>
        <location evidence="8">Nucleus</location>
    </subcellularLocation>
    <subcellularLocation>
        <location evidence="8">Chromosome</location>
        <location evidence="8">Telomere</location>
    </subcellularLocation>
</comment>
<dbReference type="Pfam" id="PF08914">
    <property type="entry name" value="Myb_Rap1"/>
    <property type="match status" value="1"/>
</dbReference>
<keyword evidence="6" id="KW-0804">Transcription</keyword>
<feature type="domain" description="TRF2-interacting telomeric protein/Rap1 C-terminal" evidence="11">
    <location>
        <begin position="366"/>
        <end position="441"/>
    </location>
</feature>
<dbReference type="InterPro" id="IPR015010">
    <property type="entry name" value="TERF2IP_Myb"/>
</dbReference>
<dbReference type="GO" id="GO:0070187">
    <property type="term" value="C:shelterin complex"/>
    <property type="evidence" value="ECO:0007669"/>
    <property type="project" value="TreeGrafter"/>
</dbReference>
<dbReference type="HOGENOM" id="CLU_006783_2_0_1"/>
<dbReference type="InterPro" id="IPR039595">
    <property type="entry name" value="TE2IP/Rap1"/>
</dbReference>
<evidence type="ECO:0000256" key="9">
    <source>
        <dbReference type="SAM" id="MobiDB-lite"/>
    </source>
</evidence>
<keyword evidence="13" id="KW-1185">Reference proteome</keyword>
<evidence type="ECO:0000313" key="12">
    <source>
        <dbReference type="EMBL" id="EEQ27623.1"/>
    </source>
</evidence>
<sequence>MPDFGYSYQFVERSIRLGLLQELNKFLVGMPRGSVRQPTMGPAKRYREPFTAKDDQILYDWMKPFEQAGGAVSGNKIYQKLEAQHPSHTWQSWRERYLKKVRGLPRPGSAHTGPDSSTPGQSGPQPETPKLSIPTSQLQYGGFTERDMELLLRNAPRILMVSPDAEDEMWSEIAENEDKHSAMEWKNYFHTFVRPIYESKLKNKKNTKSRHSNISGTTERIHADADTMSDEQKGGIGGDIQMPKGKRRRTLPGSFRPADLPTRVDDQNQNKRRATGSSPSQSFTVNQLTVSSSLPTTTRPGIHEPDMRSQRYETTSEAIAQKQKQSSPLVPRTQTTNVEEHSPMEDGAQEVDEWIRSRVQRSQGLLSEDQVRKALRCTTMDDVLADKVLGYFQAGKGIPTNMRGVWTEEDDAAIQGEDPRAIAHVEEKHGREEFDARFEHLMELCEELYGALYLTDKAYTIPPDNWLPL</sequence>
<feature type="compositionally biased region" description="Basic and acidic residues" evidence="9">
    <location>
        <begin position="219"/>
        <end position="233"/>
    </location>
</feature>
<evidence type="ECO:0000256" key="4">
    <source>
        <dbReference type="ARBA" id="ARBA00023015"/>
    </source>
</evidence>
<gene>
    <name evidence="12" type="ORF">MCYG_00511</name>
</gene>
<name>C5FCT9_ARTOC</name>
<comment type="subunit">
    <text evidence="8">Homodimer.</text>
</comment>
<dbReference type="GO" id="GO:0042162">
    <property type="term" value="F:telomeric DNA binding"/>
    <property type="evidence" value="ECO:0007669"/>
    <property type="project" value="TreeGrafter"/>
</dbReference>
<dbReference type="PANTHER" id="PTHR16466">
    <property type="entry name" value="TELOMERE REPEAT-BINDING FACTOR 2-INTERACTING PROTEIN 1"/>
    <property type="match status" value="1"/>
</dbReference>
<dbReference type="VEuPathDB" id="FungiDB:MCYG_00511"/>
<dbReference type="Pfam" id="PF11626">
    <property type="entry name" value="Rap1_C"/>
    <property type="match status" value="1"/>
</dbReference>
<keyword evidence="2 8" id="KW-0158">Chromosome</keyword>
<dbReference type="RefSeq" id="XP_002850407.1">
    <property type="nucleotide sequence ID" value="XM_002850361.1"/>
</dbReference>
<dbReference type="Proteomes" id="UP000002035">
    <property type="component" value="Unassembled WGS sequence"/>
</dbReference>
<feature type="compositionally biased region" description="Polar residues" evidence="9">
    <location>
        <begin position="114"/>
        <end position="125"/>
    </location>
</feature>
<dbReference type="AlphaFoldDB" id="C5FCT9"/>
<dbReference type="InterPro" id="IPR021661">
    <property type="entry name" value="Rap1_C"/>
</dbReference>
<evidence type="ECO:0000256" key="7">
    <source>
        <dbReference type="ARBA" id="ARBA00023242"/>
    </source>
</evidence>
<proteinExistence type="inferred from homology"/>
<organism evidence="12 13">
    <name type="scientific">Arthroderma otae (strain ATCC MYA-4605 / CBS 113480)</name>
    <name type="common">Microsporum canis</name>
    <dbReference type="NCBI Taxonomy" id="554155"/>
    <lineage>
        <taxon>Eukaryota</taxon>
        <taxon>Fungi</taxon>
        <taxon>Dikarya</taxon>
        <taxon>Ascomycota</taxon>
        <taxon>Pezizomycotina</taxon>
        <taxon>Eurotiomycetes</taxon>
        <taxon>Eurotiomycetidae</taxon>
        <taxon>Onygenales</taxon>
        <taxon>Arthrodermataceae</taxon>
        <taxon>Microsporum</taxon>
    </lineage>
</organism>
<evidence type="ECO:0000256" key="6">
    <source>
        <dbReference type="ARBA" id="ARBA00023163"/>
    </source>
</evidence>
<comment type="function">
    <text evidence="8">Involved in the regulation of telomere length, clustering and has a specific role in telomere position effect (TPE).</text>
</comment>
<feature type="compositionally biased region" description="Polar residues" evidence="9">
    <location>
        <begin position="275"/>
        <end position="299"/>
    </location>
</feature>
<feature type="compositionally biased region" description="Polar residues" evidence="9">
    <location>
        <begin position="312"/>
        <end position="337"/>
    </location>
</feature>
<keyword evidence="3 8" id="KW-0779">Telomere</keyword>
<dbReference type="Gene3D" id="1.10.10.60">
    <property type="entry name" value="Homeodomain-like"/>
    <property type="match status" value="1"/>
</dbReference>
<evidence type="ECO:0000256" key="8">
    <source>
        <dbReference type="RuleBase" id="RU367107"/>
    </source>
</evidence>
<dbReference type="CDD" id="cd11655">
    <property type="entry name" value="rap1_myb-like"/>
    <property type="match status" value="1"/>
</dbReference>
<comment type="similarity">
    <text evidence="1 8">Belongs to the RAP1 family.</text>
</comment>
<keyword evidence="7 8" id="KW-0539">Nucleus</keyword>
<dbReference type="eggNOG" id="ENOG502S85C">
    <property type="taxonomic scope" value="Eukaryota"/>
</dbReference>
<reference evidence="13" key="1">
    <citation type="journal article" date="2012" name="MBio">
        <title>Comparative genome analysis of Trichophyton rubrum and related dermatophytes reveals candidate genes involved in infection.</title>
        <authorList>
            <person name="Martinez D.A."/>
            <person name="Oliver B.G."/>
            <person name="Graeser Y."/>
            <person name="Goldberg J.M."/>
            <person name="Li W."/>
            <person name="Martinez-Rossi N.M."/>
            <person name="Monod M."/>
            <person name="Shelest E."/>
            <person name="Barton R.C."/>
            <person name="Birch E."/>
            <person name="Brakhage A.A."/>
            <person name="Chen Z."/>
            <person name="Gurr S.J."/>
            <person name="Heiman D."/>
            <person name="Heitman J."/>
            <person name="Kosti I."/>
            <person name="Rossi A."/>
            <person name="Saif S."/>
            <person name="Samalova M."/>
            <person name="Saunders C.W."/>
            <person name="Shea T."/>
            <person name="Summerbell R.C."/>
            <person name="Xu J."/>
            <person name="Young S."/>
            <person name="Zeng Q."/>
            <person name="Birren B.W."/>
            <person name="Cuomo C.A."/>
            <person name="White T.C."/>
        </authorList>
    </citation>
    <scope>NUCLEOTIDE SEQUENCE [LARGE SCALE GENOMIC DNA]</scope>
    <source>
        <strain evidence="13">ATCC MYA-4605 / CBS 113480</strain>
    </source>
</reference>
<dbReference type="CDD" id="cd11653">
    <property type="entry name" value="rap1_RCT"/>
    <property type="match status" value="1"/>
</dbReference>
<feature type="domain" description="TERF2-interacting telomeric protein 1 Myb" evidence="10">
    <location>
        <begin position="50"/>
        <end position="108"/>
    </location>
</feature>
<evidence type="ECO:0000259" key="11">
    <source>
        <dbReference type="Pfam" id="PF11626"/>
    </source>
</evidence>
<keyword evidence="5" id="KW-0010">Activator</keyword>
<evidence type="ECO:0000256" key="5">
    <source>
        <dbReference type="ARBA" id="ARBA00023159"/>
    </source>
</evidence>
<dbReference type="GeneID" id="9225630"/>
<evidence type="ECO:0000256" key="1">
    <source>
        <dbReference type="ARBA" id="ARBA00010467"/>
    </source>
</evidence>
<dbReference type="STRING" id="554155.C5FCT9"/>
<evidence type="ECO:0000313" key="13">
    <source>
        <dbReference type="Proteomes" id="UP000002035"/>
    </source>
</evidence>
<dbReference type="GO" id="GO:0010833">
    <property type="term" value="P:telomere maintenance via telomere lengthening"/>
    <property type="evidence" value="ECO:0007669"/>
    <property type="project" value="UniProtKB-UniRule"/>
</dbReference>
<feature type="region of interest" description="Disordered" evidence="9">
    <location>
        <begin position="203"/>
        <end position="348"/>
    </location>
</feature>
<dbReference type="SUPFAM" id="SSF46689">
    <property type="entry name" value="Homeodomain-like"/>
    <property type="match status" value="1"/>
</dbReference>
<keyword evidence="4" id="KW-0805">Transcription regulation</keyword>
<dbReference type="EMBL" id="DS995701">
    <property type="protein sequence ID" value="EEQ27623.1"/>
    <property type="molecule type" value="Genomic_DNA"/>
</dbReference>
<feature type="compositionally biased region" description="Basic and acidic residues" evidence="9">
    <location>
        <begin position="301"/>
        <end position="311"/>
    </location>
</feature>
<dbReference type="Gene3D" id="1.10.10.2170">
    <property type="match status" value="1"/>
</dbReference>
<evidence type="ECO:0000259" key="10">
    <source>
        <dbReference type="Pfam" id="PF08914"/>
    </source>
</evidence>
<dbReference type="OMA" id="FQGARFW"/>
<dbReference type="InterPro" id="IPR038104">
    <property type="entry name" value="Rap1_C_sf"/>
</dbReference>
<accession>C5FCT9</accession>
<evidence type="ECO:0000256" key="3">
    <source>
        <dbReference type="ARBA" id="ARBA00022895"/>
    </source>
</evidence>
<dbReference type="PANTHER" id="PTHR16466:SF6">
    <property type="entry name" value="TELOMERIC REPEAT-BINDING FACTOR 2-INTERACTING PROTEIN 1"/>
    <property type="match status" value="1"/>
</dbReference>
<feature type="region of interest" description="Disordered" evidence="9">
    <location>
        <begin position="103"/>
        <end position="135"/>
    </location>
</feature>